<sequence>MLWVQSWFVAPQEFGSVPAIMLWLDSWFMVVLLRLVTIIGCYCTSCATTLLEAIVFFEESSTPLSEGVATYNLIN</sequence>
<name>C0HG49_MAIZE</name>
<reference evidence="2" key="2">
    <citation type="submission" date="2012-06" db="EMBL/GenBank/DDBJ databases">
        <authorList>
            <person name="Yu Y."/>
            <person name="Currie J."/>
            <person name="Lomeli R."/>
            <person name="Angelova A."/>
            <person name="Collura K."/>
            <person name="Wissotski M."/>
            <person name="Campos D."/>
            <person name="Kudrna D."/>
            <person name="Golser W."/>
            <person name="Ashely E."/>
            <person name="Descour A."/>
            <person name="Fernandes J."/>
            <person name="Soderlund C."/>
            <person name="Walbot V."/>
        </authorList>
    </citation>
    <scope>NUCLEOTIDE SEQUENCE</scope>
    <source>
        <strain evidence="2">B73</strain>
    </source>
</reference>
<dbReference type="EMBL" id="BT061305">
    <property type="protein sequence ID" value="ACN26002.1"/>
    <property type="molecule type" value="mRNA"/>
</dbReference>
<reference evidence="2" key="1">
    <citation type="journal article" date="2009" name="PLoS Genet.">
        <title>Sequencing, mapping, and analysis of 27,455 maize full-length cDNAs.</title>
        <authorList>
            <person name="Soderlund C."/>
            <person name="Descour A."/>
            <person name="Kudrna D."/>
            <person name="Bomhoff M."/>
            <person name="Boyd L."/>
            <person name="Currie J."/>
            <person name="Angelova A."/>
            <person name="Collura K."/>
            <person name="Wissotski M."/>
            <person name="Ashley E."/>
            <person name="Morrow D."/>
            <person name="Fernandes J."/>
            <person name="Walbot V."/>
            <person name="Yu Y."/>
        </authorList>
    </citation>
    <scope>NUCLEOTIDE SEQUENCE</scope>
    <source>
        <strain evidence="2">B73</strain>
    </source>
</reference>
<accession>C0HG49</accession>
<dbReference type="AlphaFoldDB" id="C0HG49"/>
<keyword evidence="1" id="KW-0472">Membrane</keyword>
<proteinExistence type="evidence at transcript level"/>
<evidence type="ECO:0000256" key="1">
    <source>
        <dbReference type="SAM" id="Phobius"/>
    </source>
</evidence>
<evidence type="ECO:0000313" key="2">
    <source>
        <dbReference type="EMBL" id="ACN26002.1"/>
    </source>
</evidence>
<feature type="transmembrane region" description="Helical" evidence="1">
    <location>
        <begin position="20"/>
        <end position="43"/>
    </location>
</feature>
<protein>
    <submittedName>
        <fullName evidence="2">Uncharacterized protein</fullName>
    </submittedName>
</protein>
<keyword evidence="1" id="KW-0812">Transmembrane</keyword>
<organism evidence="2">
    <name type="scientific">Zea mays</name>
    <name type="common">Maize</name>
    <dbReference type="NCBI Taxonomy" id="4577"/>
    <lineage>
        <taxon>Eukaryota</taxon>
        <taxon>Viridiplantae</taxon>
        <taxon>Streptophyta</taxon>
        <taxon>Embryophyta</taxon>
        <taxon>Tracheophyta</taxon>
        <taxon>Spermatophyta</taxon>
        <taxon>Magnoliopsida</taxon>
        <taxon>Liliopsida</taxon>
        <taxon>Poales</taxon>
        <taxon>Poaceae</taxon>
        <taxon>PACMAD clade</taxon>
        <taxon>Panicoideae</taxon>
        <taxon>Andropogonodae</taxon>
        <taxon>Andropogoneae</taxon>
        <taxon>Tripsacinae</taxon>
        <taxon>Zea</taxon>
    </lineage>
</organism>
<keyword evidence="1" id="KW-1133">Transmembrane helix</keyword>